<evidence type="ECO:0000313" key="1">
    <source>
        <dbReference type="EMBL" id="ACO80558.1"/>
    </source>
</evidence>
<dbReference type="Pfam" id="PF11387">
    <property type="entry name" value="DUF2795"/>
    <property type="match status" value="1"/>
</dbReference>
<dbReference type="HOGENOM" id="CLU_159338_2_1_6"/>
<proteinExistence type="predicted"/>
<dbReference type="OrthoDB" id="3078349at2"/>
<dbReference type="EMBL" id="CP001157">
    <property type="protein sequence ID" value="ACO80558.1"/>
    <property type="molecule type" value="Genomic_DNA"/>
</dbReference>
<accession>C1DGR2</accession>
<name>C1DGR2_AZOVD</name>
<dbReference type="STRING" id="322710.Avin_44400"/>
<evidence type="ECO:0008006" key="3">
    <source>
        <dbReference type="Google" id="ProtNLM"/>
    </source>
</evidence>
<dbReference type="InterPro" id="IPR021527">
    <property type="entry name" value="DUF2795"/>
</dbReference>
<dbReference type="KEGG" id="avn:Avin_44400"/>
<organism evidence="1 2">
    <name type="scientific">Azotobacter vinelandii (strain DJ / ATCC BAA-1303)</name>
    <dbReference type="NCBI Taxonomy" id="322710"/>
    <lineage>
        <taxon>Bacteria</taxon>
        <taxon>Pseudomonadati</taxon>
        <taxon>Pseudomonadota</taxon>
        <taxon>Gammaproteobacteria</taxon>
        <taxon>Pseudomonadales</taxon>
        <taxon>Pseudomonadaceae</taxon>
        <taxon>Azotobacter</taxon>
    </lineage>
</organism>
<protein>
    <recommendedName>
        <fullName evidence="3">DUF2795 domain-containing protein</fullName>
    </recommendedName>
</protein>
<reference evidence="1 2" key="1">
    <citation type="journal article" date="2009" name="J. Bacteriol.">
        <title>Genome sequence of Azotobacter vinelandii, an obligate aerobe specialized to support diverse anaerobic metabolic processes.</title>
        <authorList>
            <person name="Setubal J.C."/>
            <person name="dos Santos P."/>
            <person name="Goldman B.S."/>
            <person name="Ertesvag H."/>
            <person name="Espin G."/>
            <person name="Rubio L.M."/>
            <person name="Valla S."/>
            <person name="Almeida N.F."/>
            <person name="Balasubramanian D."/>
            <person name="Cromes L."/>
            <person name="Curatti L."/>
            <person name="Du Z."/>
            <person name="Godsy E."/>
            <person name="Goodner B."/>
            <person name="Hellner-Burris K."/>
            <person name="Hernandez J.A."/>
            <person name="Houmiel K."/>
            <person name="Imperial J."/>
            <person name="Kennedy C."/>
            <person name="Larson T.J."/>
            <person name="Latreille P."/>
            <person name="Ligon L.S."/>
            <person name="Lu J."/>
            <person name="Maerk M."/>
            <person name="Miller N.M."/>
            <person name="Norton S."/>
            <person name="O'Carroll I.P."/>
            <person name="Paulsen I."/>
            <person name="Raulfs E.C."/>
            <person name="Roemer R."/>
            <person name="Rosser J."/>
            <person name="Segura D."/>
            <person name="Slater S."/>
            <person name="Stricklin S.L."/>
            <person name="Studholme D.J."/>
            <person name="Sun J."/>
            <person name="Viana C.J."/>
            <person name="Wallin E."/>
            <person name="Wang B."/>
            <person name="Wheeler C."/>
            <person name="Zhu H."/>
            <person name="Dean D.R."/>
            <person name="Dixon R."/>
            <person name="Wood D."/>
        </authorList>
    </citation>
    <scope>NUCLEOTIDE SEQUENCE [LARGE SCALE GENOMIC DNA]</scope>
    <source>
        <strain evidence="2">DJ / ATCC BAA-1303</strain>
    </source>
</reference>
<dbReference type="AlphaFoldDB" id="C1DGR2"/>
<dbReference type="Proteomes" id="UP000002424">
    <property type="component" value="Chromosome"/>
</dbReference>
<gene>
    <name evidence="1" type="ordered locus">Avin_44400</name>
</gene>
<keyword evidence="2" id="KW-1185">Reference proteome</keyword>
<dbReference type="eggNOG" id="ENOG5033FKY">
    <property type="taxonomic scope" value="Bacteria"/>
</dbReference>
<sequence>MGGHSPSNISHHLKGIDFPAGRHDLLKQAERNGADEDVLDTLKRMPDERYESMADVMKGYGSVH</sequence>
<dbReference type="EnsemblBacteria" id="ACO80558">
    <property type="protein sequence ID" value="ACO80558"/>
    <property type="gene ID" value="Avin_44400"/>
</dbReference>
<evidence type="ECO:0000313" key="2">
    <source>
        <dbReference type="Proteomes" id="UP000002424"/>
    </source>
</evidence>